<feature type="transmembrane region" description="Helical" evidence="1">
    <location>
        <begin position="127"/>
        <end position="145"/>
    </location>
</feature>
<sequence length="192" mass="20772">MIPPFKAFLALLWATPDWQRYFADTVGEVRRSFLPLAIEFGMLVAFWLIVGGGDSGFGFTGILLQSMADLAATACFLTLFAVAALRFGFRSGLCRTIAAFNWVSLILAVMAQIMVGVSQLIDSQSLLLGSGAMLFIWLNVTLFRLMKQAMQLPTAGIVGALVLHILLALTFTQAAFGVQMRFDPPAALQSAS</sequence>
<keyword evidence="1" id="KW-0472">Membrane</keyword>
<keyword evidence="1" id="KW-1133">Transmembrane helix</keyword>
<feature type="transmembrane region" description="Helical" evidence="1">
    <location>
        <begin position="33"/>
        <end position="50"/>
    </location>
</feature>
<keyword evidence="1" id="KW-0812">Transmembrane</keyword>
<dbReference type="OrthoDB" id="9855053at2"/>
<feature type="transmembrane region" description="Helical" evidence="1">
    <location>
        <begin position="62"/>
        <end position="85"/>
    </location>
</feature>
<name>A0A255XKC8_9PROT</name>
<keyword evidence="3" id="KW-1185">Reference proteome</keyword>
<dbReference type="AlphaFoldDB" id="A0A255XKC8"/>
<organism evidence="2 3">
    <name type="scientific">Elstera cyanobacteriorum</name>
    <dbReference type="NCBI Taxonomy" id="2022747"/>
    <lineage>
        <taxon>Bacteria</taxon>
        <taxon>Pseudomonadati</taxon>
        <taxon>Pseudomonadota</taxon>
        <taxon>Alphaproteobacteria</taxon>
        <taxon>Rhodospirillales</taxon>
        <taxon>Rhodospirillaceae</taxon>
        <taxon>Elstera</taxon>
    </lineage>
</organism>
<accession>A0A255XKC8</accession>
<evidence type="ECO:0000313" key="3">
    <source>
        <dbReference type="Proteomes" id="UP000216361"/>
    </source>
</evidence>
<evidence type="ECO:0008006" key="4">
    <source>
        <dbReference type="Google" id="ProtNLM"/>
    </source>
</evidence>
<feature type="transmembrane region" description="Helical" evidence="1">
    <location>
        <begin position="157"/>
        <end position="176"/>
    </location>
</feature>
<dbReference type="Proteomes" id="UP000216361">
    <property type="component" value="Unassembled WGS sequence"/>
</dbReference>
<evidence type="ECO:0000256" key="1">
    <source>
        <dbReference type="SAM" id="Phobius"/>
    </source>
</evidence>
<comment type="caution">
    <text evidence="2">The sequence shown here is derived from an EMBL/GenBank/DDBJ whole genome shotgun (WGS) entry which is preliminary data.</text>
</comment>
<protein>
    <recommendedName>
        <fullName evidence="4">Yip1 domain-containing protein</fullName>
    </recommendedName>
</protein>
<proteinExistence type="predicted"/>
<feature type="transmembrane region" description="Helical" evidence="1">
    <location>
        <begin position="97"/>
        <end position="121"/>
    </location>
</feature>
<gene>
    <name evidence="2" type="ORF">CHR90_15635</name>
</gene>
<dbReference type="EMBL" id="NOXS01000034">
    <property type="protein sequence ID" value="OYQ17388.1"/>
    <property type="molecule type" value="Genomic_DNA"/>
</dbReference>
<reference evidence="2 3" key="1">
    <citation type="submission" date="2017-07" db="EMBL/GenBank/DDBJ databases">
        <title>Elstera cyanobacteriorum sp. nov., a novel bacterium isolated from cyanobacterial aggregates in a eutrophic lake.</title>
        <authorList>
            <person name="Cai H."/>
        </authorList>
    </citation>
    <scope>NUCLEOTIDE SEQUENCE [LARGE SCALE GENOMIC DNA]</scope>
    <source>
        <strain evidence="2 3">TH019</strain>
    </source>
</reference>
<evidence type="ECO:0000313" key="2">
    <source>
        <dbReference type="EMBL" id="OYQ17388.1"/>
    </source>
</evidence>
<dbReference type="RefSeq" id="WP_094410046.1">
    <property type="nucleotide sequence ID" value="NZ_BMJZ01000005.1"/>
</dbReference>